<gene>
    <name evidence="3" type="ORF">GT347_09760</name>
</gene>
<dbReference type="EMBL" id="CP047650">
    <property type="protein sequence ID" value="QHI98255.1"/>
    <property type="molecule type" value="Genomic_DNA"/>
</dbReference>
<keyword evidence="2" id="KW-0472">Membrane</keyword>
<evidence type="ECO:0000256" key="1">
    <source>
        <dbReference type="SAM" id="MobiDB-lite"/>
    </source>
</evidence>
<evidence type="ECO:0000313" key="3">
    <source>
        <dbReference type="EMBL" id="QHI98255.1"/>
    </source>
</evidence>
<keyword evidence="2" id="KW-0812">Transmembrane</keyword>
<organism evidence="3 4">
    <name type="scientific">Xylophilus rhododendri</name>
    <dbReference type="NCBI Taxonomy" id="2697032"/>
    <lineage>
        <taxon>Bacteria</taxon>
        <taxon>Pseudomonadati</taxon>
        <taxon>Pseudomonadota</taxon>
        <taxon>Betaproteobacteria</taxon>
        <taxon>Burkholderiales</taxon>
        <taxon>Xylophilus</taxon>
    </lineage>
</organism>
<evidence type="ECO:0000256" key="2">
    <source>
        <dbReference type="SAM" id="Phobius"/>
    </source>
</evidence>
<dbReference type="CDD" id="cd12914">
    <property type="entry name" value="PDC1_DGC_like"/>
    <property type="match status" value="1"/>
</dbReference>
<keyword evidence="2" id="KW-1133">Transmembrane helix</keyword>
<feature type="transmembrane region" description="Helical" evidence="2">
    <location>
        <begin position="48"/>
        <end position="68"/>
    </location>
</feature>
<dbReference type="AlphaFoldDB" id="A0A857J5Y8"/>
<dbReference type="RefSeq" id="WP_160551772.1">
    <property type="nucleotide sequence ID" value="NZ_CP047650.1"/>
</dbReference>
<protein>
    <submittedName>
        <fullName evidence="3">Uncharacterized protein</fullName>
    </submittedName>
</protein>
<reference evidence="3 4" key="1">
    <citation type="submission" date="2020-01" db="EMBL/GenBank/DDBJ databases">
        <title>Genome sequencing of strain KACC 21265.</title>
        <authorList>
            <person name="Heo J."/>
            <person name="Kim S.-J."/>
            <person name="Kim J.-S."/>
            <person name="Hong S.-B."/>
            <person name="Kwon S.-W."/>
        </authorList>
    </citation>
    <scope>NUCLEOTIDE SEQUENCE [LARGE SCALE GENOMIC DNA]</scope>
    <source>
        <strain evidence="3 4">KACC 21265</strain>
    </source>
</reference>
<feature type="compositionally biased region" description="Pro residues" evidence="1">
    <location>
        <begin position="1"/>
        <end position="11"/>
    </location>
</feature>
<dbReference type="Proteomes" id="UP000464787">
    <property type="component" value="Chromosome"/>
</dbReference>
<keyword evidence="4" id="KW-1185">Reference proteome</keyword>
<sequence length="193" mass="20511">MTAPSPPPPPSADSGTDLDALDGGLARSTASQRAAGGLRGNAVRATQLLIAFVCLALICLNGWLVSVARGYETAQISQANGNLARSVAQQVDSALSDVEHVLDDTVFDLESAELSPQALERLQPTLVNKVARVEQLQGLYVFGADGRWLVTSEALSNEGRNNADRDYFIHHRDDPAPPAGWARRSRAAPRANG</sequence>
<name>A0A857J5Y8_9BURK</name>
<dbReference type="KEGG" id="xyk:GT347_09760"/>
<proteinExistence type="predicted"/>
<accession>A0A857J5Y8</accession>
<dbReference type="Gene3D" id="3.30.450.20">
    <property type="entry name" value="PAS domain"/>
    <property type="match status" value="1"/>
</dbReference>
<feature type="region of interest" description="Disordered" evidence="1">
    <location>
        <begin position="171"/>
        <end position="193"/>
    </location>
</feature>
<evidence type="ECO:0000313" key="4">
    <source>
        <dbReference type="Proteomes" id="UP000464787"/>
    </source>
</evidence>
<feature type="region of interest" description="Disordered" evidence="1">
    <location>
        <begin position="1"/>
        <end position="22"/>
    </location>
</feature>